<accession>A0ACD5ZN44</accession>
<reference evidence="1" key="1">
    <citation type="submission" date="2021-05" db="EMBL/GenBank/DDBJ databases">
        <authorList>
            <person name="Scholz U."/>
            <person name="Mascher M."/>
            <person name="Fiebig A."/>
        </authorList>
    </citation>
    <scope>NUCLEOTIDE SEQUENCE [LARGE SCALE GENOMIC DNA]</scope>
</reference>
<reference evidence="1" key="2">
    <citation type="submission" date="2025-09" db="UniProtKB">
        <authorList>
            <consortium name="EnsemblPlants"/>
        </authorList>
    </citation>
    <scope>IDENTIFICATION</scope>
</reference>
<evidence type="ECO:0000313" key="1">
    <source>
        <dbReference type="EnsemblPlants" id="AVESA.00010b.r2.7AG1218640.1.CDS"/>
    </source>
</evidence>
<protein>
    <submittedName>
        <fullName evidence="1">Uncharacterized protein</fullName>
    </submittedName>
</protein>
<dbReference type="EnsemblPlants" id="AVESA.00010b.r2.7AG1218640.1">
    <property type="protein sequence ID" value="AVESA.00010b.r2.7AG1218640.1.CDS"/>
    <property type="gene ID" value="AVESA.00010b.r2.7AG1218640"/>
</dbReference>
<organism evidence="1 2">
    <name type="scientific">Avena sativa</name>
    <name type="common">Oat</name>
    <dbReference type="NCBI Taxonomy" id="4498"/>
    <lineage>
        <taxon>Eukaryota</taxon>
        <taxon>Viridiplantae</taxon>
        <taxon>Streptophyta</taxon>
        <taxon>Embryophyta</taxon>
        <taxon>Tracheophyta</taxon>
        <taxon>Spermatophyta</taxon>
        <taxon>Magnoliopsida</taxon>
        <taxon>Liliopsida</taxon>
        <taxon>Poales</taxon>
        <taxon>Poaceae</taxon>
        <taxon>BOP clade</taxon>
        <taxon>Pooideae</taxon>
        <taxon>Poodae</taxon>
        <taxon>Poeae</taxon>
        <taxon>Poeae Chloroplast Group 1 (Aveneae type)</taxon>
        <taxon>Aveninae</taxon>
        <taxon>Avena</taxon>
    </lineage>
</organism>
<evidence type="ECO:0000313" key="2">
    <source>
        <dbReference type="Proteomes" id="UP001732700"/>
    </source>
</evidence>
<proteinExistence type="predicted"/>
<keyword evidence="2" id="KW-1185">Reference proteome</keyword>
<sequence>MAVQWCSATSLNRWCHRPSPLMPIRESASTWSPLQQPRKIGCVSVPRKVATAAAAEAALPEVEADMEEEGEEVECEEGCGGTGWLLCDFCKGKKNNVKSESSPRIYRRCPTCKAAGYILCQRCRVYRCITYPESNVS</sequence>
<dbReference type="Proteomes" id="UP001732700">
    <property type="component" value="Chromosome 7A"/>
</dbReference>
<name>A0ACD5ZN44_AVESA</name>